<feature type="compositionally biased region" description="Low complexity" evidence="1">
    <location>
        <begin position="442"/>
        <end position="452"/>
    </location>
</feature>
<dbReference type="EMBL" id="LSRX01000410">
    <property type="protein sequence ID" value="OLP98050.1"/>
    <property type="molecule type" value="Genomic_DNA"/>
</dbReference>
<evidence type="ECO:0000313" key="2">
    <source>
        <dbReference type="EMBL" id="OLP98050.1"/>
    </source>
</evidence>
<gene>
    <name evidence="2" type="ORF">AK812_SmicGene19547</name>
</gene>
<keyword evidence="3" id="KW-1185">Reference proteome</keyword>
<proteinExistence type="predicted"/>
<feature type="compositionally biased region" description="Basic and acidic residues" evidence="1">
    <location>
        <begin position="413"/>
        <end position="423"/>
    </location>
</feature>
<dbReference type="Proteomes" id="UP000186817">
    <property type="component" value="Unassembled WGS sequence"/>
</dbReference>
<dbReference type="AlphaFoldDB" id="A0A1Q9DSA4"/>
<evidence type="ECO:0000313" key="3">
    <source>
        <dbReference type="Proteomes" id="UP000186817"/>
    </source>
</evidence>
<reference evidence="2 3" key="1">
    <citation type="submission" date="2016-02" db="EMBL/GenBank/DDBJ databases">
        <title>Genome analysis of coral dinoflagellate symbionts highlights evolutionary adaptations to a symbiotic lifestyle.</title>
        <authorList>
            <person name="Aranda M."/>
            <person name="Li Y."/>
            <person name="Liew Y.J."/>
            <person name="Baumgarten S."/>
            <person name="Simakov O."/>
            <person name="Wilson M."/>
            <person name="Piel J."/>
            <person name="Ashoor H."/>
            <person name="Bougouffa S."/>
            <person name="Bajic V.B."/>
            <person name="Ryu T."/>
            <person name="Ravasi T."/>
            <person name="Bayer T."/>
            <person name="Micklem G."/>
            <person name="Kim H."/>
            <person name="Bhak J."/>
            <person name="Lajeunesse T.C."/>
            <person name="Voolstra C.R."/>
        </authorList>
    </citation>
    <scope>NUCLEOTIDE SEQUENCE [LARGE SCALE GENOMIC DNA]</scope>
    <source>
        <strain evidence="2 3">CCMP2467</strain>
    </source>
</reference>
<dbReference type="OrthoDB" id="432164at2759"/>
<protein>
    <submittedName>
        <fullName evidence="2">Uncharacterized protein</fullName>
    </submittedName>
</protein>
<comment type="caution">
    <text evidence="2">The sequence shown here is derived from an EMBL/GenBank/DDBJ whole genome shotgun (WGS) entry which is preliminary data.</text>
</comment>
<sequence length="512" mass="56148">MDPGLCILAAKLWGGGELWEEGRGLLAREFKWSKAGNREGVGGVAGVARNKQAINASARFDEAFSLQLSADKCFLVAKEHDDCTRRLADTHDFKVGSTLDLLGVSFSGLELCSFALPGPSQQKAGAQKLDAATFRVAVTSGATGIAAFLDLALSRGGLRQLKARALVCGRLGSLGPFVPCWCVWLLDLAGLEEGALCGFTDYNCYFFEAKRRLVAEQIKMDDKVKERRQKRWSSPRPVPAHGEKCFVELSLWVGGGEAGEVELRSCSRDPAQLDLLLQLLLVEPGLHYATNWKGLIWQKAPKEVASELYLETFDLQKDVSFPQATLIDGDVYKHARTNWKGWALSYPPVPRMCSHVLGSGWTDEAQQLLLRWFAAPKKGAKKHLAIQDAEQPASSKKRAIQDVEQPSSSETLASKDVEQRATEDVENPPEAAVDTNADECTSSSSSSSSSSSALPVVDTMGWDSQWHDIWQQTTALDRRCSGSKKRSQTLKSLLKSIYVAERGFEEPDFDSS</sequence>
<organism evidence="2 3">
    <name type="scientific">Symbiodinium microadriaticum</name>
    <name type="common">Dinoflagellate</name>
    <name type="synonym">Zooxanthella microadriatica</name>
    <dbReference type="NCBI Taxonomy" id="2951"/>
    <lineage>
        <taxon>Eukaryota</taxon>
        <taxon>Sar</taxon>
        <taxon>Alveolata</taxon>
        <taxon>Dinophyceae</taxon>
        <taxon>Suessiales</taxon>
        <taxon>Symbiodiniaceae</taxon>
        <taxon>Symbiodinium</taxon>
    </lineage>
</organism>
<feature type="region of interest" description="Disordered" evidence="1">
    <location>
        <begin position="383"/>
        <end position="455"/>
    </location>
</feature>
<name>A0A1Q9DSA4_SYMMI</name>
<evidence type="ECO:0000256" key="1">
    <source>
        <dbReference type="SAM" id="MobiDB-lite"/>
    </source>
</evidence>
<accession>A0A1Q9DSA4</accession>